<dbReference type="InterPro" id="IPR002018">
    <property type="entry name" value="CarbesteraseB"/>
</dbReference>
<dbReference type="InterPro" id="IPR029058">
    <property type="entry name" value="AB_hydrolase_fold"/>
</dbReference>
<dbReference type="EMBL" id="OU895878">
    <property type="protein sequence ID" value="CAG9803197.1"/>
    <property type="molecule type" value="Genomic_DNA"/>
</dbReference>
<feature type="domain" description="Carboxylesterase type B" evidence="6">
    <location>
        <begin position="6"/>
        <end position="529"/>
    </location>
</feature>
<sequence>MENLVTVPTEYGPINGCKKTSILGREYYNFEKIPYMKAPIGKLRFVDPQPPENWIEPLDCTKDGPPFCNVFFADQKYQGELSGVHINVFTNNIDPKVPYPVLVWIHGGGVVTGNASEEFNGPDYLMQKDVVVVTFQYRIGVFGFLSLEDPELNIPGNAQFRDHICALKWIQKNISNFGGDPNNVTLFGESWGGGSTSYHLISDQSKGLFHKAILMSGTALNNIYTFFPRRNWALRLCQKMGYEGPDDEKSLLEFLETADEREIVMVSGQVMTDEEKNFDGYICAFGPTIEPYNNGNAFLTDDIIKMSKTAWGNDIDIMIGNTSNEMLMLSLCANMPAFFDTYKCFQRYVPREFELPVNSEKRLKYADLIQKNYYGEEEVSVDNVNGLMGVNNDSILWHPTYRILMSRLANGRGKSFAYRFDYVTNNNLMRAKYNIDEKLPEAAHGDDCAYLFRMKGMEYENFSLPINSPAFDGIKLMASIVTNFAKLGNPNVPELKDVNWIPCSIESPLYGLNINENGSKMMEFPEYERFKVFNQLFEDENKILY</sequence>
<reference evidence="7" key="1">
    <citation type="submission" date="2022-01" db="EMBL/GenBank/DDBJ databases">
        <authorList>
            <person name="King R."/>
        </authorList>
    </citation>
    <scope>NUCLEOTIDE SEQUENCE</scope>
</reference>
<comment type="similarity">
    <text evidence="1">Belongs to the type-B carboxylesterase/lipase family.</text>
</comment>
<keyword evidence="8" id="KW-1185">Reference proteome</keyword>
<evidence type="ECO:0000313" key="7">
    <source>
        <dbReference type="EMBL" id="CAG9803197.1"/>
    </source>
</evidence>
<dbReference type="PANTHER" id="PTHR43142">
    <property type="entry name" value="CARBOXYLIC ESTER HYDROLASE"/>
    <property type="match status" value="1"/>
</dbReference>
<dbReference type="Proteomes" id="UP001153620">
    <property type="component" value="Chromosome 2"/>
</dbReference>
<keyword evidence="4" id="KW-0325">Glycoprotein</keyword>
<evidence type="ECO:0000313" key="8">
    <source>
        <dbReference type="Proteomes" id="UP001153620"/>
    </source>
</evidence>
<dbReference type="EC" id="3.1.1.1" evidence="5"/>
<reference evidence="7" key="2">
    <citation type="submission" date="2022-10" db="EMBL/GenBank/DDBJ databases">
        <authorList>
            <consortium name="ENA_rothamsted_submissions"/>
            <consortium name="culmorum"/>
            <person name="King R."/>
        </authorList>
    </citation>
    <scope>NUCLEOTIDE SEQUENCE</scope>
</reference>
<dbReference type="Gene3D" id="3.40.50.1820">
    <property type="entry name" value="alpha/beta hydrolase"/>
    <property type="match status" value="1"/>
</dbReference>
<evidence type="ECO:0000259" key="6">
    <source>
        <dbReference type="Pfam" id="PF00135"/>
    </source>
</evidence>
<dbReference type="PANTHER" id="PTHR43142:SF1">
    <property type="entry name" value="CARBOXYLIC ESTER HYDROLASE"/>
    <property type="match status" value="1"/>
</dbReference>
<evidence type="ECO:0000256" key="1">
    <source>
        <dbReference type="ARBA" id="ARBA00005964"/>
    </source>
</evidence>
<gene>
    <name evidence="7" type="ORF">CHIRRI_LOCUS6098</name>
</gene>
<protein>
    <recommendedName>
        <fullName evidence="5">carboxylesterase</fullName>
        <ecNumber evidence="5">3.1.1.1</ecNumber>
    </recommendedName>
</protein>
<dbReference type="SUPFAM" id="SSF53474">
    <property type="entry name" value="alpha/beta-Hydrolases"/>
    <property type="match status" value="1"/>
</dbReference>
<evidence type="ECO:0000256" key="2">
    <source>
        <dbReference type="ARBA" id="ARBA00022487"/>
    </source>
</evidence>
<dbReference type="OrthoDB" id="19653at2759"/>
<keyword evidence="2" id="KW-0719">Serine esterase</keyword>
<proteinExistence type="inferred from homology"/>
<dbReference type="AlphaFoldDB" id="A0A9N9WRN0"/>
<keyword evidence="3" id="KW-0378">Hydrolase</keyword>
<dbReference type="Pfam" id="PF00135">
    <property type="entry name" value="COesterase"/>
    <property type="match status" value="1"/>
</dbReference>
<accession>A0A9N9WRN0</accession>
<evidence type="ECO:0000256" key="5">
    <source>
        <dbReference type="ARBA" id="ARBA00039155"/>
    </source>
</evidence>
<evidence type="ECO:0000256" key="4">
    <source>
        <dbReference type="ARBA" id="ARBA00023180"/>
    </source>
</evidence>
<name>A0A9N9WRN0_9DIPT</name>
<organism evidence="7 8">
    <name type="scientific">Chironomus riparius</name>
    <dbReference type="NCBI Taxonomy" id="315576"/>
    <lineage>
        <taxon>Eukaryota</taxon>
        <taxon>Metazoa</taxon>
        <taxon>Ecdysozoa</taxon>
        <taxon>Arthropoda</taxon>
        <taxon>Hexapoda</taxon>
        <taxon>Insecta</taxon>
        <taxon>Pterygota</taxon>
        <taxon>Neoptera</taxon>
        <taxon>Endopterygota</taxon>
        <taxon>Diptera</taxon>
        <taxon>Nematocera</taxon>
        <taxon>Chironomoidea</taxon>
        <taxon>Chironomidae</taxon>
        <taxon>Chironominae</taxon>
        <taxon>Chironomus</taxon>
    </lineage>
</organism>
<dbReference type="GO" id="GO:0106435">
    <property type="term" value="F:carboxylesterase activity"/>
    <property type="evidence" value="ECO:0007669"/>
    <property type="project" value="UniProtKB-EC"/>
</dbReference>
<evidence type="ECO:0000256" key="3">
    <source>
        <dbReference type="ARBA" id="ARBA00022801"/>
    </source>
</evidence>